<dbReference type="GeneID" id="35445086"/>
<reference evidence="1 2" key="1">
    <citation type="journal article" date="2016" name="Proc. Natl. Acad. Sci. U.S.A.">
        <title>Lipid metabolic changes in an early divergent fungus govern the establishment of a mutualistic symbiosis with endobacteria.</title>
        <authorList>
            <person name="Lastovetsky O.A."/>
            <person name="Gaspar M.L."/>
            <person name="Mondo S.J."/>
            <person name="LaButti K.M."/>
            <person name="Sandor L."/>
            <person name="Grigoriev I.V."/>
            <person name="Henry S.A."/>
            <person name="Pawlowska T.E."/>
        </authorList>
    </citation>
    <scope>NUCLEOTIDE SEQUENCE [LARGE SCALE GENOMIC DNA]</scope>
    <source>
        <strain evidence="1 2">ATCC 52813</strain>
    </source>
</reference>
<keyword evidence="2" id="KW-1185">Reference proteome</keyword>
<protein>
    <submittedName>
        <fullName evidence="1">Uncharacterized protein</fullName>
    </submittedName>
</protein>
<dbReference type="Proteomes" id="UP000242254">
    <property type="component" value="Unassembled WGS sequence"/>
</dbReference>
<name>A0A2G4SKT0_RHIZD</name>
<sequence>MLSATRRQRVYNNHTFLATIENYEASITAEVSENGEFICPVCCNNLKGYKSFVNHVTHQHPALARPQPLESKRSIERFSFDEGCSSVLQGSNDNKKQKYGGLAKYHDFVPAKLLIKQPASNMARNTMYLLLFINGPSRNTLNSSVTSNANFEAQLVFSSTDPCNNTATITASNKASNNLSSLYSQVQNGRYSKAFSIFGPFVKLNRDLEEALGCSFSHRKHLLSLIPALFVGGVIQAKNFVLMITSCELYARDANIDEHLESNRGVFPYMFEAESRRYKGITIKVI</sequence>
<dbReference type="EMBL" id="KZ303859">
    <property type="protein sequence ID" value="PHZ09380.1"/>
    <property type="molecule type" value="Genomic_DNA"/>
</dbReference>
<gene>
    <name evidence="1" type="ORF">RHIMIDRAFT_294555</name>
</gene>
<organism evidence="1 2">
    <name type="scientific">Rhizopus microsporus ATCC 52813</name>
    <dbReference type="NCBI Taxonomy" id="1340429"/>
    <lineage>
        <taxon>Eukaryota</taxon>
        <taxon>Fungi</taxon>
        <taxon>Fungi incertae sedis</taxon>
        <taxon>Mucoromycota</taxon>
        <taxon>Mucoromycotina</taxon>
        <taxon>Mucoromycetes</taxon>
        <taxon>Mucorales</taxon>
        <taxon>Mucorineae</taxon>
        <taxon>Rhizopodaceae</taxon>
        <taxon>Rhizopus</taxon>
    </lineage>
</organism>
<dbReference type="AlphaFoldDB" id="A0A2G4SKT0"/>
<accession>A0A2G4SKT0</accession>
<evidence type="ECO:0000313" key="2">
    <source>
        <dbReference type="Proteomes" id="UP000242254"/>
    </source>
</evidence>
<proteinExistence type="predicted"/>
<dbReference type="RefSeq" id="XP_023463088.1">
    <property type="nucleotide sequence ID" value="XM_023614097.1"/>
</dbReference>
<evidence type="ECO:0000313" key="1">
    <source>
        <dbReference type="EMBL" id="PHZ09380.1"/>
    </source>
</evidence>